<keyword evidence="1" id="KW-0805">Transcription regulation</keyword>
<dbReference type="PROSITE" id="PS50987">
    <property type="entry name" value="HTH_ARSR_2"/>
    <property type="match status" value="1"/>
</dbReference>
<comment type="caution">
    <text evidence="5">The sequence shown here is derived from an EMBL/GenBank/DDBJ whole genome shotgun (WGS) entry which is preliminary data.</text>
</comment>
<dbReference type="InterPro" id="IPR036388">
    <property type="entry name" value="WH-like_DNA-bd_sf"/>
</dbReference>
<dbReference type="RefSeq" id="WP_102766641.1">
    <property type="nucleotide sequence ID" value="NZ_POSP01000003.1"/>
</dbReference>
<dbReference type="AlphaFoldDB" id="A0A2N8KTC2"/>
<evidence type="ECO:0000256" key="2">
    <source>
        <dbReference type="ARBA" id="ARBA00023125"/>
    </source>
</evidence>
<dbReference type="SUPFAM" id="SSF46785">
    <property type="entry name" value="Winged helix' DNA-binding domain"/>
    <property type="match status" value="1"/>
</dbReference>
<dbReference type="PANTHER" id="PTHR33154">
    <property type="entry name" value="TRANSCRIPTIONAL REGULATOR, ARSR FAMILY"/>
    <property type="match status" value="1"/>
</dbReference>
<dbReference type="EMBL" id="POSP01000003">
    <property type="protein sequence ID" value="PND36718.1"/>
    <property type="molecule type" value="Genomic_DNA"/>
</dbReference>
<evidence type="ECO:0000256" key="1">
    <source>
        <dbReference type="ARBA" id="ARBA00023015"/>
    </source>
</evidence>
<dbReference type="PANTHER" id="PTHR33154:SF33">
    <property type="entry name" value="TRANSCRIPTIONAL REPRESSOR SDPR"/>
    <property type="match status" value="1"/>
</dbReference>
<dbReference type="Gene3D" id="1.10.10.10">
    <property type="entry name" value="Winged helix-like DNA-binding domain superfamily/Winged helix DNA-binding domain"/>
    <property type="match status" value="1"/>
</dbReference>
<dbReference type="InterPro" id="IPR011991">
    <property type="entry name" value="ArsR-like_HTH"/>
</dbReference>
<name>A0A2N8KTC2_9BURK</name>
<dbReference type="GO" id="GO:0003700">
    <property type="term" value="F:DNA-binding transcription factor activity"/>
    <property type="evidence" value="ECO:0007669"/>
    <property type="project" value="InterPro"/>
</dbReference>
<evidence type="ECO:0000259" key="4">
    <source>
        <dbReference type="PROSITE" id="PS50987"/>
    </source>
</evidence>
<reference evidence="5 6" key="1">
    <citation type="submission" date="2018-01" db="EMBL/GenBank/DDBJ databases">
        <title>Draft genome sequence of Paucibacter aquatile CR182 isolated from freshwater of the Nakdong River.</title>
        <authorList>
            <person name="Choi A."/>
            <person name="Chung E.J."/>
        </authorList>
    </citation>
    <scope>NUCLEOTIDE SEQUENCE [LARGE SCALE GENOMIC DNA]</scope>
    <source>
        <strain evidence="5 6">CR182</strain>
    </source>
</reference>
<gene>
    <name evidence="5" type="ORF">C1O66_03615</name>
</gene>
<accession>A0A2N8KTC2</accession>
<sequence>MEAASPSENVRQFSQPPHIAQGLTQAEAGSLVPLAAYFKALGEPMRLSILRCLSAQERHVGEIALQCQATPANISRHLSVLQQQGVLLRYTRGARAFYRVRDDAVFDLCTRALGLMSQTSALQPASAHASLDSN</sequence>
<protein>
    <submittedName>
        <fullName evidence="5">ArsR family transcriptional regulator</fullName>
    </submittedName>
</protein>
<evidence type="ECO:0000313" key="5">
    <source>
        <dbReference type="EMBL" id="PND36718.1"/>
    </source>
</evidence>
<dbReference type="InterPro" id="IPR036390">
    <property type="entry name" value="WH_DNA-bd_sf"/>
</dbReference>
<keyword evidence="2" id="KW-0238">DNA-binding</keyword>
<dbReference type="GO" id="GO:0003677">
    <property type="term" value="F:DNA binding"/>
    <property type="evidence" value="ECO:0007669"/>
    <property type="project" value="UniProtKB-KW"/>
</dbReference>
<dbReference type="InterPro" id="IPR001845">
    <property type="entry name" value="HTH_ArsR_DNA-bd_dom"/>
</dbReference>
<dbReference type="PRINTS" id="PR00778">
    <property type="entry name" value="HTHARSR"/>
</dbReference>
<organism evidence="5 6">
    <name type="scientific">Kinneretia aquatilis</name>
    <dbReference type="NCBI Taxonomy" id="2070761"/>
    <lineage>
        <taxon>Bacteria</taxon>
        <taxon>Pseudomonadati</taxon>
        <taxon>Pseudomonadota</taxon>
        <taxon>Betaproteobacteria</taxon>
        <taxon>Burkholderiales</taxon>
        <taxon>Sphaerotilaceae</taxon>
        <taxon>Roseateles</taxon>
    </lineage>
</organism>
<keyword evidence="3" id="KW-0804">Transcription</keyword>
<dbReference type="SMART" id="SM00418">
    <property type="entry name" value="HTH_ARSR"/>
    <property type="match status" value="1"/>
</dbReference>
<keyword evidence="6" id="KW-1185">Reference proteome</keyword>
<evidence type="ECO:0000313" key="6">
    <source>
        <dbReference type="Proteomes" id="UP000235916"/>
    </source>
</evidence>
<dbReference type="CDD" id="cd00090">
    <property type="entry name" value="HTH_ARSR"/>
    <property type="match status" value="1"/>
</dbReference>
<dbReference type="OrthoDB" id="5296924at2"/>
<dbReference type="NCBIfam" id="NF033788">
    <property type="entry name" value="HTH_metalloreg"/>
    <property type="match status" value="1"/>
</dbReference>
<dbReference type="Pfam" id="PF01022">
    <property type="entry name" value="HTH_5"/>
    <property type="match status" value="1"/>
</dbReference>
<dbReference type="Proteomes" id="UP000235916">
    <property type="component" value="Unassembled WGS sequence"/>
</dbReference>
<proteinExistence type="predicted"/>
<evidence type="ECO:0000256" key="3">
    <source>
        <dbReference type="ARBA" id="ARBA00023163"/>
    </source>
</evidence>
<feature type="domain" description="HTH arsR-type" evidence="4">
    <location>
        <begin position="26"/>
        <end position="120"/>
    </location>
</feature>
<dbReference type="InterPro" id="IPR051081">
    <property type="entry name" value="HTH_MetalResp_TranReg"/>
</dbReference>